<gene>
    <name evidence="1" type="ORF">KHZ90_08610</name>
</gene>
<protein>
    <submittedName>
        <fullName evidence="1">Uncharacterized protein</fullName>
    </submittedName>
</protein>
<name>A0A942WS57_VEIPA</name>
<evidence type="ECO:0000313" key="2">
    <source>
        <dbReference type="Proteomes" id="UP000778864"/>
    </source>
</evidence>
<reference evidence="1" key="1">
    <citation type="submission" date="2021-02" db="EMBL/GenBank/DDBJ databases">
        <title>Infant gut strain persistence is associated with maternal origin, phylogeny, and functional potential including surface adhesion and iron acquisition.</title>
        <authorList>
            <person name="Lou Y.C."/>
        </authorList>
    </citation>
    <scope>NUCLEOTIDE SEQUENCE</scope>
    <source>
        <strain evidence="1">L3_108_031G1_dasL3_108_031G1_concoct_20</strain>
    </source>
</reference>
<evidence type="ECO:0000313" key="1">
    <source>
        <dbReference type="EMBL" id="MBS4893823.1"/>
    </source>
</evidence>
<proteinExistence type="predicted"/>
<comment type="caution">
    <text evidence="1">The sequence shown here is derived from an EMBL/GenBank/DDBJ whole genome shotgun (WGS) entry which is preliminary data.</text>
</comment>
<organism evidence="1 2">
    <name type="scientific">Veillonella parvula</name>
    <name type="common">Staphylococcus parvulus</name>
    <dbReference type="NCBI Taxonomy" id="29466"/>
    <lineage>
        <taxon>Bacteria</taxon>
        <taxon>Bacillati</taxon>
        <taxon>Bacillota</taxon>
        <taxon>Negativicutes</taxon>
        <taxon>Veillonellales</taxon>
        <taxon>Veillonellaceae</taxon>
        <taxon>Veillonella</taxon>
    </lineage>
</organism>
<dbReference type="Proteomes" id="UP000778864">
    <property type="component" value="Unassembled WGS sequence"/>
</dbReference>
<dbReference type="AlphaFoldDB" id="A0A942WS57"/>
<sequence length="301" mass="35287">MRNKEIGNLSDYIIVNTKTGEDLGYLSRKEIKHIDACREVKIKEESKINDFNFDSNLVKDKDEFFELIDLYCGNFYFSFYKKILKLEYIFRFIYICTYMNYKNYIEFGAAKGENRLTKKKDLFEILGLSSKETYNTINYLFDKGLLIEDNDGNIKVNIKFCKKGKITKNQAKVGIRMFEESIRELYKKSKAREHNRLALFVKLIPYVNLKYNVICSNPEEENIEKINPLTIKAIADIAGYKNSNRFKKELLDLTINDSLAIVITETKNGKFVHVNPTVYYKGTNADDLKYLVNVCKLKRKK</sequence>
<dbReference type="RefSeq" id="WP_278468150.1">
    <property type="nucleotide sequence ID" value="NZ_JAGZMU010000005.1"/>
</dbReference>
<dbReference type="EMBL" id="JAGZMU010000005">
    <property type="protein sequence ID" value="MBS4893823.1"/>
    <property type="molecule type" value="Genomic_DNA"/>
</dbReference>
<accession>A0A942WS57</accession>